<dbReference type="Proteomes" id="UP000499080">
    <property type="component" value="Unassembled WGS sequence"/>
</dbReference>
<evidence type="ECO:0000313" key="3">
    <source>
        <dbReference type="Proteomes" id="UP000499080"/>
    </source>
</evidence>
<gene>
    <name evidence="2" type="ORF">AVEN_182175_1</name>
</gene>
<accession>A0A4Y2GLK8</accession>
<keyword evidence="3" id="KW-1185">Reference proteome</keyword>
<dbReference type="AlphaFoldDB" id="A0A4Y2GLK8"/>
<protein>
    <submittedName>
        <fullName evidence="2">Uncharacterized protein</fullName>
    </submittedName>
</protein>
<name>A0A4Y2GLK8_ARAVE</name>
<evidence type="ECO:0000313" key="2">
    <source>
        <dbReference type="EMBL" id="GBM54722.1"/>
    </source>
</evidence>
<proteinExistence type="predicted"/>
<comment type="caution">
    <text evidence="2">The sequence shown here is derived from an EMBL/GenBank/DDBJ whole genome shotgun (WGS) entry which is preliminary data.</text>
</comment>
<evidence type="ECO:0000256" key="1">
    <source>
        <dbReference type="SAM" id="MobiDB-lite"/>
    </source>
</evidence>
<sequence>MIFTFKTICLQRSFYLFKKLVQRNPEFVFLGKRHRMVKECQTTVESEGGDRTPPHAPVPVTITVTEPVGWTWNKEGGDKKPQPVVGRGSGRKLIEM</sequence>
<dbReference type="EMBL" id="BGPR01001471">
    <property type="protein sequence ID" value="GBM54722.1"/>
    <property type="molecule type" value="Genomic_DNA"/>
</dbReference>
<organism evidence="2 3">
    <name type="scientific">Araneus ventricosus</name>
    <name type="common">Orbweaver spider</name>
    <name type="synonym">Epeira ventricosa</name>
    <dbReference type="NCBI Taxonomy" id="182803"/>
    <lineage>
        <taxon>Eukaryota</taxon>
        <taxon>Metazoa</taxon>
        <taxon>Ecdysozoa</taxon>
        <taxon>Arthropoda</taxon>
        <taxon>Chelicerata</taxon>
        <taxon>Arachnida</taxon>
        <taxon>Araneae</taxon>
        <taxon>Araneomorphae</taxon>
        <taxon>Entelegynae</taxon>
        <taxon>Araneoidea</taxon>
        <taxon>Araneidae</taxon>
        <taxon>Araneus</taxon>
    </lineage>
</organism>
<feature type="region of interest" description="Disordered" evidence="1">
    <location>
        <begin position="71"/>
        <end position="96"/>
    </location>
</feature>
<reference evidence="2 3" key="1">
    <citation type="journal article" date="2019" name="Sci. Rep.">
        <title>Orb-weaving spider Araneus ventricosus genome elucidates the spidroin gene catalogue.</title>
        <authorList>
            <person name="Kono N."/>
            <person name="Nakamura H."/>
            <person name="Ohtoshi R."/>
            <person name="Moran D.A.P."/>
            <person name="Shinohara A."/>
            <person name="Yoshida Y."/>
            <person name="Fujiwara M."/>
            <person name="Mori M."/>
            <person name="Tomita M."/>
            <person name="Arakawa K."/>
        </authorList>
    </citation>
    <scope>NUCLEOTIDE SEQUENCE [LARGE SCALE GENOMIC DNA]</scope>
</reference>